<gene>
    <name evidence="8" type="ORF">OKIOD_LOCUS6672</name>
</gene>
<sequence>MGTEANENSVLMGDHAKNKKDVDYGHPPKDGHNENSLQFAGVLLVCQIIFMILFGLFVRYNDGGVDADMDRTYPWFQDTHVMIVVGFGFLMTFLKRYGWSSVGFNFLFTGFTIQWSLLCTGFFHDILHTITSDAHGSNHTADLTIQLNMGRMLEADFTTGAILISFGAVLGVASPVQLLFMILFEVVFYNLNAVVVVNHIGASDIGGSMVIHAFGAYFGLAVARVLYKSDGQMDNAAEGTEYHSDMFSMIGTVFLWMFWPSFNKHIQNATLAGGVAMGTAANMQVQPFGALFIGFSAGLLSTAGYQYIKPFLAEKFSLHDTCGVNNLHGMPAIMAAIFSIIHCAINDHGEPDGHQMMPQVFALLATLGTAIATGTLTGCFLRLPAVEHLGAYEYFEDGKYWEIEEEEED</sequence>
<keyword evidence="9" id="KW-1185">Reference proteome</keyword>
<name>A0ABN7SBT2_OIKDI</name>
<dbReference type="EMBL" id="OU015569">
    <property type="protein sequence ID" value="CAG5097520.1"/>
    <property type="molecule type" value="Genomic_DNA"/>
</dbReference>
<evidence type="ECO:0000256" key="6">
    <source>
        <dbReference type="SAM" id="Phobius"/>
    </source>
</evidence>
<feature type="transmembrane region" description="Helical" evidence="6">
    <location>
        <begin position="104"/>
        <end position="123"/>
    </location>
</feature>
<feature type="transmembrane region" description="Helical" evidence="6">
    <location>
        <begin position="328"/>
        <end position="348"/>
    </location>
</feature>
<proteinExistence type="inferred from homology"/>
<feature type="transmembrane region" description="Helical" evidence="6">
    <location>
        <begin position="79"/>
        <end position="98"/>
    </location>
</feature>
<feature type="domain" description="Ammonium transporter AmtB-like" evidence="7">
    <location>
        <begin position="265"/>
        <end position="381"/>
    </location>
</feature>
<protein>
    <submittedName>
        <fullName evidence="8">Oidioi.mRNA.OKI2018_I69.XSR.g15114.t1.cds</fullName>
    </submittedName>
</protein>
<comment type="similarity">
    <text evidence="2">Belongs to the ammonium transporter (TC 2.A.49) family. Rh subfamily.</text>
</comment>
<feature type="domain" description="Ammonium transporter AmtB-like" evidence="7">
    <location>
        <begin position="69"/>
        <end position="264"/>
    </location>
</feature>
<evidence type="ECO:0000256" key="3">
    <source>
        <dbReference type="ARBA" id="ARBA00022692"/>
    </source>
</evidence>
<feature type="transmembrane region" description="Helical" evidence="6">
    <location>
        <begin position="247"/>
        <end position="266"/>
    </location>
</feature>
<accession>A0ABN7SBT2</accession>
<dbReference type="InterPro" id="IPR029020">
    <property type="entry name" value="Ammonium/urea_transptr"/>
</dbReference>
<feature type="transmembrane region" description="Helical" evidence="6">
    <location>
        <begin position="360"/>
        <end position="383"/>
    </location>
</feature>
<keyword evidence="3 6" id="KW-0812">Transmembrane</keyword>
<organism evidence="8 9">
    <name type="scientific">Oikopleura dioica</name>
    <name type="common">Tunicate</name>
    <dbReference type="NCBI Taxonomy" id="34765"/>
    <lineage>
        <taxon>Eukaryota</taxon>
        <taxon>Metazoa</taxon>
        <taxon>Chordata</taxon>
        <taxon>Tunicata</taxon>
        <taxon>Appendicularia</taxon>
        <taxon>Copelata</taxon>
        <taxon>Oikopleuridae</taxon>
        <taxon>Oikopleura</taxon>
    </lineage>
</organism>
<evidence type="ECO:0000313" key="8">
    <source>
        <dbReference type="EMBL" id="CAG5097520.1"/>
    </source>
</evidence>
<keyword evidence="4 6" id="KW-1133">Transmembrane helix</keyword>
<keyword evidence="5 6" id="KW-0472">Membrane</keyword>
<dbReference type="Proteomes" id="UP001158576">
    <property type="component" value="Chromosome XSR"/>
</dbReference>
<evidence type="ECO:0000256" key="5">
    <source>
        <dbReference type="ARBA" id="ARBA00023136"/>
    </source>
</evidence>
<evidence type="ECO:0000313" key="9">
    <source>
        <dbReference type="Proteomes" id="UP001158576"/>
    </source>
</evidence>
<evidence type="ECO:0000259" key="7">
    <source>
        <dbReference type="Pfam" id="PF00909"/>
    </source>
</evidence>
<evidence type="ECO:0000256" key="2">
    <source>
        <dbReference type="ARBA" id="ARBA00011036"/>
    </source>
</evidence>
<dbReference type="SUPFAM" id="SSF111352">
    <property type="entry name" value="Ammonium transporter"/>
    <property type="match status" value="1"/>
</dbReference>
<dbReference type="PRINTS" id="PR00342">
    <property type="entry name" value="RHESUSRHD"/>
</dbReference>
<feature type="transmembrane region" description="Helical" evidence="6">
    <location>
        <begin position="287"/>
        <end position="308"/>
    </location>
</feature>
<dbReference type="PANTHER" id="PTHR11730">
    <property type="entry name" value="AMMONIUM TRANSPORTER"/>
    <property type="match status" value="1"/>
</dbReference>
<evidence type="ECO:0000256" key="1">
    <source>
        <dbReference type="ARBA" id="ARBA00004141"/>
    </source>
</evidence>
<comment type="subcellular location">
    <subcellularLocation>
        <location evidence="1">Membrane</location>
        <topology evidence="1">Multi-pass membrane protein</topology>
    </subcellularLocation>
</comment>
<dbReference type="PANTHER" id="PTHR11730:SF60">
    <property type="entry name" value="RH50, ISOFORM D"/>
    <property type="match status" value="1"/>
</dbReference>
<feature type="transmembrane region" description="Helical" evidence="6">
    <location>
        <begin position="209"/>
        <end position="227"/>
    </location>
</feature>
<dbReference type="InterPro" id="IPR002229">
    <property type="entry name" value="RhesusRHD"/>
</dbReference>
<feature type="transmembrane region" description="Helical" evidence="6">
    <location>
        <begin position="37"/>
        <end position="58"/>
    </location>
</feature>
<dbReference type="Gene3D" id="1.10.3430.10">
    <property type="entry name" value="Ammonium transporter AmtB like domains"/>
    <property type="match status" value="2"/>
</dbReference>
<dbReference type="InterPro" id="IPR024041">
    <property type="entry name" value="NH4_transpt_AmtB-like_dom"/>
</dbReference>
<dbReference type="Pfam" id="PF00909">
    <property type="entry name" value="Ammonium_transp"/>
    <property type="match status" value="2"/>
</dbReference>
<evidence type="ECO:0000256" key="4">
    <source>
        <dbReference type="ARBA" id="ARBA00022989"/>
    </source>
</evidence>
<reference evidence="8 9" key="1">
    <citation type="submission" date="2021-04" db="EMBL/GenBank/DDBJ databases">
        <authorList>
            <person name="Bliznina A."/>
        </authorList>
    </citation>
    <scope>NUCLEOTIDE SEQUENCE [LARGE SCALE GENOMIC DNA]</scope>
</reference>